<dbReference type="Pfam" id="PF00078">
    <property type="entry name" value="RVT_1"/>
    <property type="match status" value="1"/>
</dbReference>
<dbReference type="InterPro" id="IPR044730">
    <property type="entry name" value="RNase_H-like_dom_plant"/>
</dbReference>
<dbReference type="PANTHER" id="PTHR33116:SF86">
    <property type="entry name" value="REVERSE TRANSCRIPTASE DOMAIN-CONTAINING PROTEIN"/>
    <property type="match status" value="1"/>
</dbReference>
<dbReference type="GO" id="GO:0004523">
    <property type="term" value="F:RNA-DNA hybrid ribonuclease activity"/>
    <property type="evidence" value="ECO:0007669"/>
    <property type="project" value="InterPro"/>
</dbReference>
<dbReference type="CDD" id="cd01650">
    <property type="entry name" value="RT_nLTR_like"/>
    <property type="match status" value="1"/>
</dbReference>
<dbReference type="CDD" id="cd06222">
    <property type="entry name" value="RNase_H_like"/>
    <property type="match status" value="1"/>
</dbReference>
<dbReference type="InterPro" id="IPR026960">
    <property type="entry name" value="RVT-Znf"/>
</dbReference>
<feature type="domain" description="Reverse transcriptase" evidence="1">
    <location>
        <begin position="350"/>
        <end position="661"/>
    </location>
</feature>
<name>A0AAW2CAD7_9ROSI</name>
<keyword evidence="3" id="KW-1185">Reference proteome</keyword>
<dbReference type="PANTHER" id="PTHR33116">
    <property type="entry name" value="REVERSE TRANSCRIPTASE ZINC-BINDING DOMAIN-CONTAINING PROTEIN-RELATED-RELATED"/>
    <property type="match status" value="1"/>
</dbReference>
<reference evidence="2 3" key="1">
    <citation type="submission" date="2024-01" db="EMBL/GenBank/DDBJ databases">
        <title>A telomere-to-telomere, gap-free genome of sweet tea (Lithocarpus litseifolius).</title>
        <authorList>
            <person name="Zhou J."/>
        </authorList>
    </citation>
    <scope>NUCLEOTIDE SEQUENCE [LARGE SCALE GENOMIC DNA]</scope>
    <source>
        <strain evidence="2">Zhou-2022a</strain>
        <tissue evidence="2">Leaf</tissue>
    </source>
</reference>
<dbReference type="Pfam" id="PF13966">
    <property type="entry name" value="zf-RVT"/>
    <property type="match status" value="1"/>
</dbReference>
<dbReference type="PROSITE" id="PS50878">
    <property type="entry name" value="RT_POL"/>
    <property type="match status" value="1"/>
</dbReference>
<dbReference type="SUPFAM" id="SSF56672">
    <property type="entry name" value="DNA/RNA polymerases"/>
    <property type="match status" value="1"/>
</dbReference>
<dbReference type="SUPFAM" id="SSF53098">
    <property type="entry name" value="Ribonuclease H-like"/>
    <property type="match status" value="1"/>
</dbReference>
<dbReference type="GO" id="GO:0003676">
    <property type="term" value="F:nucleic acid binding"/>
    <property type="evidence" value="ECO:0007669"/>
    <property type="project" value="InterPro"/>
</dbReference>
<protein>
    <recommendedName>
        <fullName evidence="1">Reverse transcriptase domain-containing protein</fullName>
    </recommendedName>
</protein>
<evidence type="ECO:0000259" key="1">
    <source>
        <dbReference type="PROSITE" id="PS50878"/>
    </source>
</evidence>
<comment type="caution">
    <text evidence="2">The sequence shown here is derived from an EMBL/GenBank/DDBJ whole genome shotgun (WGS) entry which is preliminary data.</text>
</comment>
<dbReference type="InterPro" id="IPR043502">
    <property type="entry name" value="DNA/RNA_pol_sf"/>
</dbReference>
<dbReference type="Gene3D" id="3.30.420.10">
    <property type="entry name" value="Ribonuclease H-like superfamily/Ribonuclease H"/>
    <property type="match status" value="1"/>
</dbReference>
<dbReference type="Pfam" id="PF13456">
    <property type="entry name" value="RVT_3"/>
    <property type="match status" value="1"/>
</dbReference>
<proteinExistence type="predicted"/>
<dbReference type="InterPro" id="IPR000477">
    <property type="entry name" value="RT_dom"/>
</dbReference>
<evidence type="ECO:0000313" key="3">
    <source>
        <dbReference type="Proteomes" id="UP001459277"/>
    </source>
</evidence>
<dbReference type="InterPro" id="IPR012337">
    <property type="entry name" value="RNaseH-like_sf"/>
</dbReference>
<dbReference type="Proteomes" id="UP001459277">
    <property type="component" value="Unassembled WGS sequence"/>
</dbReference>
<dbReference type="Gene3D" id="3.60.10.10">
    <property type="entry name" value="Endonuclease/exonuclease/phosphatase"/>
    <property type="match status" value="1"/>
</dbReference>
<dbReference type="InterPro" id="IPR036691">
    <property type="entry name" value="Endo/exonu/phosph_ase_sf"/>
</dbReference>
<dbReference type="AlphaFoldDB" id="A0AAW2CAD7"/>
<dbReference type="EMBL" id="JAZDWU010000008">
    <property type="protein sequence ID" value="KAK9993985.1"/>
    <property type="molecule type" value="Genomic_DNA"/>
</dbReference>
<accession>A0AAW2CAD7</accession>
<evidence type="ECO:0000313" key="2">
    <source>
        <dbReference type="EMBL" id="KAK9993985.1"/>
    </source>
</evidence>
<organism evidence="2 3">
    <name type="scientific">Lithocarpus litseifolius</name>
    <dbReference type="NCBI Taxonomy" id="425828"/>
    <lineage>
        <taxon>Eukaryota</taxon>
        <taxon>Viridiplantae</taxon>
        <taxon>Streptophyta</taxon>
        <taxon>Embryophyta</taxon>
        <taxon>Tracheophyta</taxon>
        <taxon>Spermatophyta</taxon>
        <taxon>Magnoliopsida</taxon>
        <taxon>eudicotyledons</taxon>
        <taxon>Gunneridae</taxon>
        <taxon>Pentapetalae</taxon>
        <taxon>rosids</taxon>
        <taxon>fabids</taxon>
        <taxon>Fagales</taxon>
        <taxon>Fagaceae</taxon>
        <taxon>Lithocarpus</taxon>
    </lineage>
</organism>
<dbReference type="SUPFAM" id="SSF56219">
    <property type="entry name" value="DNase I-like"/>
    <property type="match status" value="1"/>
</dbReference>
<gene>
    <name evidence="2" type="ORF">SO802_023688</name>
</gene>
<dbReference type="InterPro" id="IPR036397">
    <property type="entry name" value="RNaseH_sf"/>
</dbReference>
<sequence>MVIGDFNAFLHVSEKKSRRLPQISQIDAFREALESCHLQDLGFKGYPFTWNNKRPREANTKIRLDRGVANEDWIGKFPLSRIIHLSAHASDHLPLLLQVQSFDHQGQRREKSFKFEEAWLLLDDCEDTVKEAWGRDFSATHGLDFIKQKIQTCGVELLKWGSSRTDPNAEAIKEIQKRLDRLNEYEVSETSKIEYLELSKKMDELLQKQEIYWAQRCRVSWLKHGDKNTNFFHSRATQRRRKNYIRGIKNAQWEWVEEIEEVVEVASDYFHTLFHAGASDQMEECLEAVPSRVTDDIREILSSEFTAKEVKVALFQMGPTKAPGPDGMNALFYQKFWHIVGDDVVFAALDFLNNGNMLPDINHTNVVLIPKVKFPEKMSDFRPISLCNVIYKIISKVLANRLKQVLPHIIPPTQSAFILGRLITDNVLVAYETLHTMHARKKGKKGSLALKLDISKAYDRVEWQFLQKIMEKMGFPAVWTERVMSCVTSPSFSILVNGKPYGMVCPSRGIRQGDPLSPYLFLLCAEGFTALLAKAEFEGRISGVSICRVAPRVINLLFADDSMLFCQAIQNEGEAIMEILQTYANASGQSINLEKSSVYFSTNTTEVQRQQMLQILGVKEVLKFESYLGLPTLIGRAKYHTFSYLKDRVWKKLQGWKGMMLSRAGKEILIKAVAQSIPTYTMSVFQLPMKLCDELNNLCAKFWWGQVGNDRKIHWRNWDKLSTSKWEGGMGFRDLRDFNLAMLAKQGWRMIRDHDSLLSKCFKARYFPRSSFLKANESPGCSYVWRSLVAALPILKSGYCWRVGNGSSISVLGDKWIPNYPTNKVLHPIHELVEEMAVSELIDPELHVWRGDMIMTLFHRDDAVAITKIPLSRRDVADSIVWLHNKNGKFSVKSAYKVARRLRGEGSRAESSGGCVGKLIWPLLWKLCIPNKIKIFKWRACNNILPTKGNLVKRKIITDDKCHICTREAESAIHALWNCAAVQDVWAGSIAKLQKGVTGFSNFMQLMEHLVDQLSNEEMELFWVQCWLIWNQRNCILYGGKLKHPTSLNKRAEEFLEEFKHAQVSLDGRLREQRIDDAWQPPPSMEYKLNFDAAIFSGQEKSGIGAIIRNDKGEVMAGMSAIGPKVDTSEEAELFACRRSIEFAVDAGFTRLVIEGDNSNVMQAISSNVANYSFLGNVVDDIRHLMSNLQWTTTSKIRRGGNKVAHVLAQHARNLDYDLYWLEDSPPPAMEALYQDLILL</sequence>
<dbReference type="InterPro" id="IPR002156">
    <property type="entry name" value="RNaseH_domain"/>
</dbReference>